<accession>A0A6G1HPL8</accession>
<feature type="non-terminal residue" evidence="13">
    <location>
        <position position="385"/>
    </location>
</feature>
<evidence type="ECO:0000256" key="4">
    <source>
        <dbReference type="ARBA" id="ARBA00022989"/>
    </source>
</evidence>
<feature type="transmembrane region" description="Helical" evidence="10">
    <location>
        <begin position="68"/>
        <end position="87"/>
    </location>
</feature>
<evidence type="ECO:0000256" key="1">
    <source>
        <dbReference type="ARBA" id="ARBA00004141"/>
    </source>
</evidence>
<keyword evidence="8 10" id="KW-0012">Acyltransferase</keyword>
<comment type="similarity">
    <text evidence="10">Belongs to the DHHC palmitoyltransferase family.</text>
</comment>
<evidence type="ECO:0000313" key="13">
    <source>
        <dbReference type="EMBL" id="KAF2397816.1"/>
    </source>
</evidence>
<dbReference type="InterPro" id="IPR039859">
    <property type="entry name" value="PFA4/ZDH16/20/ERF2-like"/>
</dbReference>
<dbReference type="PANTHER" id="PTHR12246">
    <property type="entry name" value="PALMITOYLTRANSFERASE ZDHHC16"/>
    <property type="match status" value="1"/>
</dbReference>
<sequence>MATLAPESPPLSPLRTRRRRTWARKVERCCCGVLTYFPLSFVYGVAAWTVWVQTSIALGMNAQANGSIGYLEVALGVFFFLMLIWSYTTAVFTDPGSPSIHTAEYTSLPSQEPPHVYTAVTAKSTGGTRFCKKCQAPKPDRAHHCSVCKRCVLKMDHHCPWLANCIGLRNYKPFLLFLVYTCLLAGIAFVTSIQWIYSEIIIDGTVEDSLMPVNFILLSVVSGVLGLVLTGFTAWHIHLTARGRTTIESLEKTRYLSPLRTHPPTPQPTQPNHWTADQPLRTLPTPADTGLSPAASSLRRAAAFDAAERARERARYESYLDERDDESLPNAFDLGWAHNLRSVLGPNPWLWAVPVCNSVGDGWTWETSAEWSRRRDEVRRRREAE</sequence>
<dbReference type="AlphaFoldDB" id="A0A6G1HPL8"/>
<keyword evidence="14" id="KW-1185">Reference proteome</keyword>
<evidence type="ECO:0000256" key="6">
    <source>
        <dbReference type="ARBA" id="ARBA00023139"/>
    </source>
</evidence>
<keyword evidence="5 10" id="KW-0472">Membrane</keyword>
<protein>
    <recommendedName>
        <fullName evidence="10">Palmitoyltransferase</fullName>
        <ecNumber evidence="10">2.3.1.225</ecNumber>
    </recommendedName>
</protein>
<comment type="domain">
    <text evidence="10">The DHHC domain is required for palmitoyltransferase activity.</text>
</comment>
<evidence type="ECO:0000256" key="7">
    <source>
        <dbReference type="ARBA" id="ARBA00023288"/>
    </source>
</evidence>
<dbReference type="OrthoDB" id="302728at2759"/>
<keyword evidence="2 10" id="KW-0808">Transferase</keyword>
<evidence type="ECO:0000259" key="12">
    <source>
        <dbReference type="Pfam" id="PF01529"/>
    </source>
</evidence>
<keyword evidence="6" id="KW-0564">Palmitate</keyword>
<keyword evidence="7" id="KW-0449">Lipoprotein</keyword>
<feature type="region of interest" description="Disordered" evidence="11">
    <location>
        <begin position="257"/>
        <end position="277"/>
    </location>
</feature>
<evidence type="ECO:0000256" key="2">
    <source>
        <dbReference type="ARBA" id="ARBA00022679"/>
    </source>
</evidence>
<dbReference type="Proteomes" id="UP000799640">
    <property type="component" value="Unassembled WGS sequence"/>
</dbReference>
<evidence type="ECO:0000256" key="8">
    <source>
        <dbReference type="ARBA" id="ARBA00023315"/>
    </source>
</evidence>
<evidence type="ECO:0000256" key="11">
    <source>
        <dbReference type="SAM" id="MobiDB-lite"/>
    </source>
</evidence>
<dbReference type="PROSITE" id="PS50216">
    <property type="entry name" value="DHHC"/>
    <property type="match status" value="1"/>
</dbReference>
<feature type="domain" description="Palmitoyltransferase DHHC" evidence="12">
    <location>
        <begin position="127"/>
        <end position="252"/>
    </location>
</feature>
<evidence type="ECO:0000256" key="3">
    <source>
        <dbReference type="ARBA" id="ARBA00022692"/>
    </source>
</evidence>
<gene>
    <name evidence="13" type="ORF">EJ06DRAFT_451571</name>
</gene>
<evidence type="ECO:0000256" key="9">
    <source>
        <dbReference type="ARBA" id="ARBA00048048"/>
    </source>
</evidence>
<proteinExistence type="inferred from homology"/>
<dbReference type="EC" id="2.3.1.225" evidence="10"/>
<dbReference type="EMBL" id="ML996702">
    <property type="protein sequence ID" value="KAF2397816.1"/>
    <property type="molecule type" value="Genomic_DNA"/>
</dbReference>
<feature type="transmembrane region" description="Helical" evidence="10">
    <location>
        <begin position="215"/>
        <end position="235"/>
    </location>
</feature>
<feature type="transmembrane region" description="Helical" evidence="10">
    <location>
        <begin position="26"/>
        <end position="48"/>
    </location>
</feature>
<dbReference type="Pfam" id="PF01529">
    <property type="entry name" value="DHHC"/>
    <property type="match status" value="1"/>
</dbReference>
<evidence type="ECO:0000256" key="10">
    <source>
        <dbReference type="RuleBase" id="RU079119"/>
    </source>
</evidence>
<name>A0A6G1HPL8_9PEZI</name>
<feature type="transmembrane region" description="Helical" evidence="10">
    <location>
        <begin position="174"/>
        <end position="195"/>
    </location>
</feature>
<keyword evidence="4 10" id="KW-1133">Transmembrane helix</keyword>
<comment type="subcellular location">
    <subcellularLocation>
        <location evidence="1">Membrane</location>
        <topology evidence="1">Multi-pass membrane protein</topology>
    </subcellularLocation>
</comment>
<dbReference type="GO" id="GO:0019706">
    <property type="term" value="F:protein-cysteine S-palmitoyltransferase activity"/>
    <property type="evidence" value="ECO:0007669"/>
    <property type="project" value="UniProtKB-EC"/>
</dbReference>
<comment type="catalytic activity">
    <reaction evidence="9 10">
        <text>L-cysteinyl-[protein] + hexadecanoyl-CoA = S-hexadecanoyl-L-cysteinyl-[protein] + CoA</text>
        <dbReference type="Rhea" id="RHEA:36683"/>
        <dbReference type="Rhea" id="RHEA-COMP:10131"/>
        <dbReference type="Rhea" id="RHEA-COMP:11032"/>
        <dbReference type="ChEBI" id="CHEBI:29950"/>
        <dbReference type="ChEBI" id="CHEBI:57287"/>
        <dbReference type="ChEBI" id="CHEBI:57379"/>
        <dbReference type="ChEBI" id="CHEBI:74151"/>
        <dbReference type="EC" id="2.3.1.225"/>
    </reaction>
</comment>
<dbReference type="GO" id="GO:0016020">
    <property type="term" value="C:membrane"/>
    <property type="evidence" value="ECO:0007669"/>
    <property type="project" value="UniProtKB-SubCell"/>
</dbReference>
<organism evidence="13 14">
    <name type="scientific">Trichodelitschia bisporula</name>
    <dbReference type="NCBI Taxonomy" id="703511"/>
    <lineage>
        <taxon>Eukaryota</taxon>
        <taxon>Fungi</taxon>
        <taxon>Dikarya</taxon>
        <taxon>Ascomycota</taxon>
        <taxon>Pezizomycotina</taxon>
        <taxon>Dothideomycetes</taxon>
        <taxon>Dothideomycetes incertae sedis</taxon>
        <taxon>Phaeotrichales</taxon>
        <taxon>Phaeotrichaceae</taxon>
        <taxon>Trichodelitschia</taxon>
    </lineage>
</organism>
<evidence type="ECO:0000313" key="14">
    <source>
        <dbReference type="Proteomes" id="UP000799640"/>
    </source>
</evidence>
<evidence type="ECO:0000256" key="5">
    <source>
        <dbReference type="ARBA" id="ARBA00023136"/>
    </source>
</evidence>
<reference evidence="13" key="1">
    <citation type="journal article" date="2020" name="Stud. Mycol.">
        <title>101 Dothideomycetes genomes: a test case for predicting lifestyles and emergence of pathogens.</title>
        <authorList>
            <person name="Haridas S."/>
            <person name="Albert R."/>
            <person name="Binder M."/>
            <person name="Bloem J."/>
            <person name="Labutti K."/>
            <person name="Salamov A."/>
            <person name="Andreopoulos B."/>
            <person name="Baker S."/>
            <person name="Barry K."/>
            <person name="Bills G."/>
            <person name="Bluhm B."/>
            <person name="Cannon C."/>
            <person name="Castanera R."/>
            <person name="Culley D."/>
            <person name="Daum C."/>
            <person name="Ezra D."/>
            <person name="Gonzalez J."/>
            <person name="Henrissat B."/>
            <person name="Kuo A."/>
            <person name="Liang C."/>
            <person name="Lipzen A."/>
            <person name="Lutzoni F."/>
            <person name="Magnuson J."/>
            <person name="Mondo S."/>
            <person name="Nolan M."/>
            <person name="Ohm R."/>
            <person name="Pangilinan J."/>
            <person name="Park H.-J."/>
            <person name="Ramirez L."/>
            <person name="Alfaro M."/>
            <person name="Sun H."/>
            <person name="Tritt A."/>
            <person name="Yoshinaga Y."/>
            <person name="Zwiers L.-H."/>
            <person name="Turgeon B."/>
            <person name="Goodwin S."/>
            <person name="Spatafora J."/>
            <person name="Crous P."/>
            <person name="Grigoriev I."/>
        </authorList>
    </citation>
    <scope>NUCLEOTIDE SEQUENCE</scope>
    <source>
        <strain evidence="13">CBS 262.69</strain>
    </source>
</reference>
<dbReference type="InterPro" id="IPR001594">
    <property type="entry name" value="Palmitoyltrfase_DHHC"/>
</dbReference>
<keyword evidence="3 10" id="KW-0812">Transmembrane</keyword>